<evidence type="ECO:0000256" key="11">
    <source>
        <dbReference type="ARBA" id="ARBA00022840"/>
    </source>
</evidence>
<keyword evidence="5" id="KW-0963">Cytoplasm</keyword>
<dbReference type="Pfam" id="PF18076">
    <property type="entry name" value="FGAR-AT_N"/>
    <property type="match status" value="1"/>
</dbReference>
<organism evidence="22 23">
    <name type="scientific">Meganyctiphanes norvegica</name>
    <name type="common">Northern krill</name>
    <name type="synonym">Thysanopoda norvegica</name>
    <dbReference type="NCBI Taxonomy" id="48144"/>
    <lineage>
        <taxon>Eukaryota</taxon>
        <taxon>Metazoa</taxon>
        <taxon>Ecdysozoa</taxon>
        <taxon>Arthropoda</taxon>
        <taxon>Crustacea</taxon>
        <taxon>Multicrustacea</taxon>
        <taxon>Malacostraca</taxon>
        <taxon>Eumalacostraca</taxon>
        <taxon>Eucarida</taxon>
        <taxon>Euphausiacea</taxon>
        <taxon>Euphausiidae</taxon>
        <taxon>Meganyctiphanes</taxon>
    </lineage>
</organism>
<dbReference type="Pfam" id="PF13507">
    <property type="entry name" value="GATase_5"/>
    <property type="match status" value="1"/>
</dbReference>
<evidence type="ECO:0000259" key="20">
    <source>
        <dbReference type="Pfam" id="PF18076"/>
    </source>
</evidence>
<evidence type="ECO:0000256" key="3">
    <source>
        <dbReference type="ARBA" id="ARBA00008608"/>
    </source>
</evidence>
<keyword evidence="8" id="KW-0479">Metal-binding</keyword>
<dbReference type="PANTHER" id="PTHR10099:SF1">
    <property type="entry name" value="PHOSPHORIBOSYLFORMYLGLYCINAMIDINE SYNTHASE"/>
    <property type="match status" value="1"/>
</dbReference>
<accession>A0AAV2RHC4</accession>
<reference evidence="22 23" key="1">
    <citation type="submission" date="2024-05" db="EMBL/GenBank/DDBJ databases">
        <authorList>
            <person name="Wallberg A."/>
        </authorList>
    </citation>
    <scope>NUCLEOTIDE SEQUENCE [LARGE SCALE GENOMIC DNA]</scope>
</reference>
<evidence type="ECO:0000256" key="17">
    <source>
        <dbReference type="ARBA" id="ARBA00071729"/>
    </source>
</evidence>
<evidence type="ECO:0000256" key="5">
    <source>
        <dbReference type="ARBA" id="ARBA00022490"/>
    </source>
</evidence>
<evidence type="ECO:0000256" key="7">
    <source>
        <dbReference type="ARBA" id="ARBA00022598"/>
    </source>
</evidence>
<dbReference type="Pfam" id="PF22689">
    <property type="entry name" value="FGAR-AT_PurM_N-like"/>
    <property type="match status" value="1"/>
</dbReference>
<dbReference type="SUPFAM" id="SSF109736">
    <property type="entry name" value="FGAM synthase PurL, linker domain"/>
    <property type="match status" value="1"/>
</dbReference>
<evidence type="ECO:0000256" key="4">
    <source>
        <dbReference type="ARBA" id="ARBA00012747"/>
    </source>
</evidence>
<evidence type="ECO:0000256" key="6">
    <source>
        <dbReference type="ARBA" id="ARBA00022553"/>
    </source>
</evidence>
<gene>
    <name evidence="22" type="ORF">MNOR_LOCUS24712</name>
</gene>
<evidence type="ECO:0000259" key="21">
    <source>
        <dbReference type="Pfam" id="PF22689"/>
    </source>
</evidence>
<evidence type="ECO:0000256" key="10">
    <source>
        <dbReference type="ARBA" id="ARBA00022755"/>
    </source>
</evidence>
<dbReference type="InterPro" id="IPR029062">
    <property type="entry name" value="Class_I_gatase-like"/>
</dbReference>
<dbReference type="GO" id="GO:0046872">
    <property type="term" value="F:metal ion binding"/>
    <property type="evidence" value="ECO:0007669"/>
    <property type="project" value="UniProtKB-KW"/>
</dbReference>
<dbReference type="PROSITE" id="PS51273">
    <property type="entry name" value="GATASE_TYPE_1"/>
    <property type="match status" value="1"/>
</dbReference>
<keyword evidence="9" id="KW-0547">Nucleotide-binding</keyword>
<dbReference type="Gene3D" id="3.40.50.880">
    <property type="match status" value="1"/>
</dbReference>
<comment type="similarity">
    <text evidence="3">In the N-terminal section; belongs to the FGAMS family.</text>
</comment>
<sequence length="1356" mass="148598">MSVVRVYATEEQGSTAELLALQRLQQLCPEVTALRTEICFYIQFDSERSISSDSEDITKRLEPYLGVDGTNQLLSILGDAWQGEQKGLRGQSNLCVESSDNQIVAELGPRLSFSTAWSTNACSICHASGLTAVQRLEKARRYLITVNQLTQKLRDKIVLSLHDPMTQQEYVCPLESFQQVTAPKTWSQVDVLGRGKEALKEINDTMGLAFDAWDIEYYADMFKTKVKRNPTTVELFDLAQSNSEHSRHWFFKGDYIVDGQKVDKTLWELVTNTNSPEFTNNNNVIKFNDNSSAIEGFSVPTLCPSDPSKSSDFLIQDKLRHLIFTAETHNFPTGVAPFSGATTGTGGRIRDVQAAGRGGHVVAGTAGYCFGNLRIPGYDLPWEDKNVVYPSNFADPLEVAIQASNGASDYGNKFGEPVITGFARSFGLTLGDGETAERREWIKPIMFSGGMGTLDMDMVKKIDPQVGYRVVKLGGPIYRIGVGGGAASSVQVQGDNEVSRDLGAVQRGDAQMEQKLNRVIRGCLEASNNPIQAIHDQGAGGNANVLKELMEGAGGVVFTKEFTLGDPTLSTLEIWGAEYQESNAILAAQDDIPLLKSMAQRERCPVNVVGLITGDDKVRLMESHWDDAAADGKTSSNHPVDLHLDWVLGKMPRKVFHWNKDHIQSKSLSLPSTISVQEALDRVLRLPSVASKRYLTNKVDRSVTGLVAQQQCVGPLHTPLADVAVTALSYFSKVGTATSIGEQPIKTLIDPACGSRLTVLEALANMAAAPVSCLKDVKCSANWMWAAKLPGEGWAMYEACNAMCDILKAVGVGVDGGKDSLSMAARVQDKDGAQSVVKAPGALVVSCYAPCYDITKVVTPDVKSPNQGGNGSLLWVRPSPGKARVGGSALAQVYGQVGADSPDVEEHEITAFIASFNIIQQLIKEHFFNIDKIDEGKLILDMSHVGGGGASTNHPPTHPHLVSRDIINPYAVALEIANLQPIPAPSETNNLTSSSKIDPHADCCLWLSDQRYSKCKIRILRLATGLKWELRLMEVSIRRERLAISKIQGPKICCRQKLGLFITSKFSILYVTHCVQKNFEIKEAYGTPFLQTNSAVHQNQHTAGAQRYATLRDIRLTAASQLKKEFLARSFPLKKMYAMIFLGCVSKYVLGSAVGWAASIRGQPKVWSALEEWRQREDTFSLGVCNGCQLMALMGWLDPGQTKDGVSSVRLGHNKSGRFESRWSRVCIEASQSILLKGMEDAKLGVWVAHGEGQFMYRDDRILESLESSRCVALRYVDDSNNLTECYPANPNGSKGGVAGLSSTCGRHLAMMPHPERCVLTWQWPQVSPPIQPNRLTSPWARLFQNAFDWTLATQS</sequence>
<evidence type="ECO:0000313" key="22">
    <source>
        <dbReference type="EMBL" id="CAL4124709.1"/>
    </source>
</evidence>
<keyword evidence="12" id="KW-0460">Magnesium</keyword>
<dbReference type="Proteomes" id="UP001497623">
    <property type="component" value="Unassembled WGS sequence"/>
</dbReference>
<evidence type="ECO:0000256" key="8">
    <source>
        <dbReference type="ARBA" id="ARBA00022723"/>
    </source>
</evidence>
<dbReference type="InterPro" id="IPR010918">
    <property type="entry name" value="PurM-like_C_dom"/>
</dbReference>
<evidence type="ECO:0000256" key="12">
    <source>
        <dbReference type="ARBA" id="ARBA00022842"/>
    </source>
</evidence>
<keyword evidence="23" id="KW-1185">Reference proteome</keyword>
<evidence type="ECO:0000256" key="16">
    <source>
        <dbReference type="ARBA" id="ARBA00057317"/>
    </source>
</evidence>
<dbReference type="InterPro" id="IPR040707">
    <property type="entry name" value="FGAR-AT_N"/>
</dbReference>
<name>A0AAV2RHC4_MEGNR</name>
<evidence type="ECO:0000256" key="2">
    <source>
        <dbReference type="ARBA" id="ARBA00004920"/>
    </source>
</evidence>
<dbReference type="Pfam" id="PF02769">
    <property type="entry name" value="AIRS_C"/>
    <property type="match status" value="1"/>
</dbReference>
<dbReference type="Gene3D" id="1.10.8.750">
    <property type="entry name" value="Phosphoribosylformylglycinamidine synthase, linker domain"/>
    <property type="match status" value="1"/>
</dbReference>
<dbReference type="SMART" id="SM01211">
    <property type="entry name" value="GATase_5"/>
    <property type="match status" value="1"/>
</dbReference>
<evidence type="ECO:0000259" key="18">
    <source>
        <dbReference type="Pfam" id="PF02769"/>
    </source>
</evidence>
<feature type="domain" description="Phosphoribosylformylglycinamidine synthase linker" evidence="19">
    <location>
        <begin position="199"/>
        <end position="248"/>
    </location>
</feature>
<dbReference type="FunFam" id="3.30.1330.10:FF:000010">
    <property type="entry name" value="Phosphoribosylformylglycinamidine synthase"/>
    <property type="match status" value="1"/>
</dbReference>
<keyword evidence="11" id="KW-0067">ATP-binding</keyword>
<keyword evidence="13" id="KW-0315">Glutamine amidotransferase</keyword>
<dbReference type="GO" id="GO:0005737">
    <property type="term" value="C:cytoplasm"/>
    <property type="evidence" value="ECO:0007669"/>
    <property type="project" value="UniProtKB-SubCell"/>
</dbReference>
<dbReference type="InterPro" id="IPR041609">
    <property type="entry name" value="PurL_linker"/>
</dbReference>
<evidence type="ECO:0000256" key="15">
    <source>
        <dbReference type="ARBA" id="ARBA00032632"/>
    </source>
</evidence>
<feature type="domain" description="PurM-like C-terminal" evidence="18">
    <location>
        <begin position="465"/>
        <end position="620"/>
    </location>
</feature>
<dbReference type="GO" id="GO:0004642">
    <property type="term" value="F:phosphoribosylformylglycinamidine synthase activity"/>
    <property type="evidence" value="ECO:0007669"/>
    <property type="project" value="UniProtKB-EC"/>
</dbReference>
<comment type="pathway">
    <text evidence="2">Purine metabolism; IMP biosynthesis via de novo pathway; 5-amino-1-(5-phospho-D-ribosyl)imidazole from N(2)-formyl-N(1)-(5-phospho-D-ribosyl)glycinamide: step 1/2.</text>
</comment>
<dbReference type="NCBIfam" id="NF003672">
    <property type="entry name" value="PRK05297.1"/>
    <property type="match status" value="1"/>
</dbReference>
<dbReference type="GO" id="GO:0006164">
    <property type="term" value="P:purine nucleotide biosynthetic process"/>
    <property type="evidence" value="ECO:0007669"/>
    <property type="project" value="UniProtKB-KW"/>
</dbReference>
<evidence type="ECO:0000313" key="23">
    <source>
        <dbReference type="Proteomes" id="UP001497623"/>
    </source>
</evidence>
<evidence type="ECO:0000256" key="13">
    <source>
        <dbReference type="ARBA" id="ARBA00022962"/>
    </source>
</evidence>
<evidence type="ECO:0000256" key="1">
    <source>
        <dbReference type="ARBA" id="ARBA00004496"/>
    </source>
</evidence>
<dbReference type="SUPFAM" id="SSF82697">
    <property type="entry name" value="PurS-like"/>
    <property type="match status" value="1"/>
</dbReference>
<feature type="non-terminal residue" evidence="22">
    <location>
        <position position="1356"/>
    </location>
</feature>
<dbReference type="SUPFAM" id="SSF52317">
    <property type="entry name" value="Class I glutamine amidotransferase-like"/>
    <property type="match status" value="1"/>
</dbReference>
<evidence type="ECO:0000259" key="19">
    <source>
        <dbReference type="Pfam" id="PF18072"/>
    </source>
</evidence>
<protein>
    <recommendedName>
        <fullName evidence="17">Phosphoribosylformylglycinamidine synthase</fullName>
        <ecNumber evidence="4">6.3.5.3</ecNumber>
    </recommendedName>
    <alternativeName>
        <fullName evidence="15">Formylglycinamide ribonucleotide amidotransferase</fullName>
    </alternativeName>
    <alternativeName>
        <fullName evidence="14">Formylglycinamide ribotide amidotransferase</fullName>
    </alternativeName>
</protein>
<keyword evidence="7" id="KW-0436">Ligase</keyword>
<dbReference type="EC" id="6.3.5.3" evidence="4"/>
<comment type="function">
    <text evidence="16">Phosphoribosylformylglycinamidine synthase involved in the purines biosynthetic pathway. Catalyzes the ATP-dependent conversion of formylglycinamide ribonucleotide (FGAR) and glutamine to yield formylglycinamidine ribonucleotide (FGAM) and glutamate.</text>
</comment>
<dbReference type="CDD" id="cd02204">
    <property type="entry name" value="PurL_repeat2"/>
    <property type="match status" value="1"/>
</dbReference>
<dbReference type="InterPro" id="IPR036604">
    <property type="entry name" value="PurS-like_sf"/>
</dbReference>
<proteinExistence type="inferred from homology"/>
<comment type="subcellular location">
    <subcellularLocation>
        <location evidence="1">Cytoplasm</location>
    </subcellularLocation>
</comment>
<feature type="domain" description="FGAR-AT PurM N-terminal-like" evidence="21">
    <location>
        <begin position="691"/>
        <end position="850"/>
    </location>
</feature>
<comment type="caution">
    <text evidence="22">The sequence shown here is derived from an EMBL/GenBank/DDBJ whole genome shotgun (WGS) entry which is preliminary data.</text>
</comment>
<keyword evidence="6" id="KW-0597">Phosphoprotein</keyword>
<dbReference type="Pfam" id="PF18072">
    <property type="entry name" value="FGAR-AT_linker"/>
    <property type="match status" value="1"/>
</dbReference>
<dbReference type="Gene3D" id="3.30.1330.10">
    <property type="entry name" value="PurM-like, N-terminal domain"/>
    <property type="match status" value="2"/>
</dbReference>
<dbReference type="SUPFAM" id="SSF55326">
    <property type="entry name" value="PurM N-terminal domain-like"/>
    <property type="match status" value="2"/>
</dbReference>
<dbReference type="GO" id="GO:0005524">
    <property type="term" value="F:ATP binding"/>
    <property type="evidence" value="ECO:0007669"/>
    <property type="project" value="UniProtKB-KW"/>
</dbReference>
<dbReference type="InterPro" id="IPR036921">
    <property type="entry name" value="PurM-like_N_sf"/>
</dbReference>
<keyword evidence="10" id="KW-0658">Purine biosynthesis</keyword>
<evidence type="ECO:0000256" key="9">
    <source>
        <dbReference type="ARBA" id="ARBA00022741"/>
    </source>
</evidence>
<dbReference type="EMBL" id="CAXKWB010022895">
    <property type="protein sequence ID" value="CAL4124709.1"/>
    <property type="molecule type" value="Genomic_DNA"/>
</dbReference>
<dbReference type="FunFam" id="3.30.1330.10:FF:000007">
    <property type="entry name" value="Phosphoribosylformylglycinamidine synthase, putative"/>
    <property type="match status" value="1"/>
</dbReference>
<evidence type="ECO:0000256" key="14">
    <source>
        <dbReference type="ARBA" id="ARBA00029823"/>
    </source>
</evidence>
<dbReference type="CDD" id="cd02203">
    <property type="entry name" value="PurL_repeat1"/>
    <property type="match status" value="1"/>
</dbReference>
<feature type="domain" description="Phosphoribosylformylglycinamidine synthase N-terminal" evidence="20">
    <location>
        <begin position="97"/>
        <end position="168"/>
    </location>
</feature>
<dbReference type="PANTHER" id="PTHR10099">
    <property type="entry name" value="PHOSPHORIBOSYLFORMYLGLYCINAMIDINE SYNTHASE"/>
    <property type="match status" value="1"/>
</dbReference>
<dbReference type="InterPro" id="IPR036676">
    <property type="entry name" value="PurM-like_C_sf"/>
</dbReference>
<dbReference type="SUPFAM" id="SSF56042">
    <property type="entry name" value="PurM C-terminal domain-like"/>
    <property type="match status" value="1"/>
</dbReference>
<dbReference type="InterPro" id="IPR055181">
    <property type="entry name" value="FGAR-AT_PurM_N-like"/>
</dbReference>
<dbReference type="FunFam" id="1.10.8.750:FF:000001">
    <property type="entry name" value="Putative phosphoribosylformylglycinamidine synthase"/>
    <property type="match status" value="1"/>
</dbReference>
<dbReference type="Gene3D" id="3.90.650.10">
    <property type="entry name" value="PurM-like C-terminal domain"/>
    <property type="match status" value="1"/>
</dbReference>